<dbReference type="EMBL" id="AP022829">
    <property type="protein sequence ID" value="BCA87907.1"/>
    <property type="molecule type" value="Genomic_DNA"/>
</dbReference>
<protein>
    <submittedName>
        <fullName evidence="1">Uncharacterized protein</fullName>
    </submittedName>
</protein>
<dbReference type="RefSeq" id="WP_173111856.1">
    <property type="nucleotide sequence ID" value="NZ_AP022829.1"/>
</dbReference>
<evidence type="ECO:0000313" key="2">
    <source>
        <dbReference type="Proteomes" id="UP000501727"/>
    </source>
</evidence>
<name>A0A6F8SJQ3_9ACTN</name>
<sequence>MGLDMYLTRRAKGGNAEHELLAYWRKANHIHGWFERNTTDGYIENCEYYPVCRQDLVCLMDDCRLVKDDRFLAPKLLPVQEGFFFGAFGYGDEYYTDCIDQTISMLGHVLEETGEEDELFYHAWW</sequence>
<dbReference type="KEGG" id="ahat:ADCFC_05260"/>
<dbReference type="Proteomes" id="UP000501727">
    <property type="component" value="Chromosome"/>
</dbReference>
<accession>A0A6F8SJQ3</accession>
<proteinExistence type="predicted"/>
<gene>
    <name evidence="1" type="ORF">ADCFC_04060</name>
</gene>
<dbReference type="AlphaFoldDB" id="A0A6F8SJQ3"/>
<reference evidence="2" key="2">
    <citation type="submission" date="2020-03" db="EMBL/GenBank/DDBJ databases">
        <title>Complete Genome Sequence of Adlercreutzia sp. strain 8CFCBH1 Producing Equol, Isolated from Healthy Japanese Feces.</title>
        <authorList>
            <person name="Ogata Y."/>
            <person name="Sakamoto M."/>
            <person name="Ohkuma M."/>
            <person name="Hattori M."/>
            <person name="Suda W."/>
        </authorList>
    </citation>
    <scope>NUCLEOTIDE SEQUENCE [LARGE SCALE GENOMIC DNA]</scope>
    <source>
        <strain evidence="2">8CFCBH1</strain>
    </source>
</reference>
<evidence type="ECO:0000313" key="1">
    <source>
        <dbReference type="EMBL" id="BCA87907.1"/>
    </source>
</evidence>
<organism evidence="1 2">
    <name type="scientific">Adlercreutzia hattorii</name>
    <dbReference type="NCBI Taxonomy" id="2707299"/>
    <lineage>
        <taxon>Bacteria</taxon>
        <taxon>Bacillati</taxon>
        <taxon>Actinomycetota</taxon>
        <taxon>Coriobacteriia</taxon>
        <taxon>Eggerthellales</taxon>
        <taxon>Eggerthellaceae</taxon>
        <taxon>Adlercreutzia</taxon>
    </lineage>
</organism>
<reference evidence="2" key="1">
    <citation type="journal article" date="2020" name="Microbiol. Resour. Announc.">
        <title>Complete Genome Sequence of Adlercreutzia sp. Strain 8CFCBH1, a Potent Producer of Equol, Isolated from Healthy Japanese Feces.</title>
        <authorList>
            <person name="Ogata Y."/>
            <person name="Sakamoto M."/>
            <person name="Ohkuma M."/>
            <person name="Hattori M."/>
            <person name="Suda W."/>
        </authorList>
    </citation>
    <scope>NUCLEOTIDE SEQUENCE [LARGE SCALE GENOMIC DNA]</scope>
    <source>
        <strain evidence="2">8CFCBH1</strain>
    </source>
</reference>
<keyword evidence="2" id="KW-1185">Reference proteome</keyword>